<keyword evidence="1" id="KW-1133">Transmembrane helix</keyword>
<protein>
    <recommendedName>
        <fullName evidence="4">Membrane fusion protein</fullName>
    </recommendedName>
</protein>
<evidence type="ECO:0000313" key="3">
    <source>
        <dbReference type="Proteomes" id="UP000190814"/>
    </source>
</evidence>
<organism evidence="2 3">
    <name type="scientific">Eubacterium uniforme</name>
    <dbReference type="NCBI Taxonomy" id="39495"/>
    <lineage>
        <taxon>Bacteria</taxon>
        <taxon>Bacillati</taxon>
        <taxon>Bacillota</taxon>
        <taxon>Clostridia</taxon>
        <taxon>Eubacteriales</taxon>
        <taxon>Eubacteriaceae</taxon>
        <taxon>Eubacterium</taxon>
    </lineage>
</organism>
<feature type="transmembrane region" description="Helical" evidence="1">
    <location>
        <begin position="21"/>
        <end position="39"/>
    </location>
</feature>
<keyword evidence="3" id="KW-1185">Reference proteome</keyword>
<dbReference type="RefSeq" id="WP_078765119.1">
    <property type="nucleotide sequence ID" value="NZ_FUXZ01000002.1"/>
</dbReference>
<sequence length="466" mass="53491">MAKKNKRVINYEKPIHIDISVIIFAIITLYLFVNLYIYATRDKITYYEVVTGESAQATNKTYTGLAIRDEHVFFADNSGYIDYFARDNSRVSRNTVLYSLDETGTVTKALSEAAANEESDLSDDNLNSIKEMVSGFSSTFSESNYEEVYNFKSTLEGTVLQLLNNNTLEKIKKDKGDSFFKIYKPEKAGIVTYYIDDFQEFDESKISETCFEQKNHPKAIFSSGDLIESGAPIYSIISDEEWNMYIELSDDEAKAFAEKTSLYIKFLKDDITANTNFEIIKGADGNKYGKFTLYKYMIRYSSDRYIDFQILGGQISGLKIPKTSIVNKDFYVVPIEYGSYGLDKSNVITFWTMKVDEDTNKPTLTPITPTIFYKDDEYYYLNPDEFEGKEILQKDDSDNTYQLGKKVSLSGVYNINNGYTTFVQVKILSETNEYYIVESQSRYGLEVYDHIVLDGSKTKENEVVFQ</sequence>
<proteinExistence type="predicted"/>
<name>A0A1T4V5L7_9FIRM</name>
<evidence type="ECO:0000313" key="2">
    <source>
        <dbReference type="EMBL" id="SKA60265.1"/>
    </source>
</evidence>
<evidence type="ECO:0008006" key="4">
    <source>
        <dbReference type="Google" id="ProtNLM"/>
    </source>
</evidence>
<accession>A0A1T4V5L7</accession>
<keyword evidence="1" id="KW-0472">Membrane</keyword>
<dbReference type="OrthoDB" id="1834786at2"/>
<dbReference type="EMBL" id="FUXZ01000002">
    <property type="protein sequence ID" value="SKA60265.1"/>
    <property type="molecule type" value="Genomic_DNA"/>
</dbReference>
<keyword evidence="1" id="KW-0812">Transmembrane</keyword>
<dbReference type="Proteomes" id="UP000190814">
    <property type="component" value="Unassembled WGS sequence"/>
</dbReference>
<dbReference type="STRING" id="39495.SAMN02745111_00228"/>
<gene>
    <name evidence="2" type="ORF">SAMN02745111_00228</name>
</gene>
<reference evidence="2 3" key="1">
    <citation type="submission" date="2017-02" db="EMBL/GenBank/DDBJ databases">
        <authorList>
            <person name="Peterson S.W."/>
        </authorList>
    </citation>
    <scope>NUCLEOTIDE SEQUENCE [LARGE SCALE GENOMIC DNA]</scope>
    <source>
        <strain evidence="2 3">ATCC 35992</strain>
    </source>
</reference>
<dbReference type="AlphaFoldDB" id="A0A1T4V5L7"/>
<evidence type="ECO:0000256" key="1">
    <source>
        <dbReference type="SAM" id="Phobius"/>
    </source>
</evidence>